<dbReference type="InterPro" id="IPR011608">
    <property type="entry name" value="PRD"/>
</dbReference>
<keyword evidence="4" id="KW-1185">Reference proteome</keyword>
<evidence type="ECO:0000259" key="2">
    <source>
        <dbReference type="PROSITE" id="PS51372"/>
    </source>
</evidence>
<name>A0A0A5GRA8_9BACI</name>
<dbReference type="PANTHER" id="PTHR30185:SF15">
    <property type="entry name" value="CRYPTIC BETA-GLUCOSIDE BGL OPERON ANTITERMINATOR"/>
    <property type="match status" value="1"/>
</dbReference>
<dbReference type="EMBL" id="AVPE01000001">
    <property type="protein sequence ID" value="KGX93793.1"/>
    <property type="molecule type" value="Genomic_DNA"/>
</dbReference>
<dbReference type="InterPro" id="IPR004341">
    <property type="entry name" value="CAT_RNA-bd_dom"/>
</dbReference>
<dbReference type="SUPFAM" id="SSF50151">
    <property type="entry name" value="SacY-like RNA-binding domain"/>
    <property type="match status" value="1"/>
</dbReference>
<feature type="domain" description="PRD" evidence="2">
    <location>
        <begin position="168"/>
        <end position="274"/>
    </location>
</feature>
<dbReference type="GO" id="GO:0003723">
    <property type="term" value="F:RNA binding"/>
    <property type="evidence" value="ECO:0007669"/>
    <property type="project" value="InterPro"/>
</dbReference>
<dbReference type="Gene3D" id="2.30.24.10">
    <property type="entry name" value="CAT RNA-binding domain"/>
    <property type="match status" value="1"/>
</dbReference>
<reference evidence="3 4" key="1">
    <citation type="submission" date="2013-08" db="EMBL/GenBank/DDBJ databases">
        <authorList>
            <person name="Huang J."/>
            <person name="Wang G."/>
        </authorList>
    </citation>
    <scope>NUCLEOTIDE SEQUENCE [LARGE SCALE GENOMIC DNA]</scope>
    <source>
        <strain evidence="3 4">JSM 076056</strain>
    </source>
</reference>
<dbReference type="Pfam" id="PF00874">
    <property type="entry name" value="PRD"/>
    <property type="match status" value="2"/>
</dbReference>
<organism evidence="3 4">
    <name type="scientific">Pontibacillus halophilus JSM 076056 = DSM 19796</name>
    <dbReference type="NCBI Taxonomy" id="1385510"/>
    <lineage>
        <taxon>Bacteria</taxon>
        <taxon>Bacillati</taxon>
        <taxon>Bacillota</taxon>
        <taxon>Bacilli</taxon>
        <taxon>Bacillales</taxon>
        <taxon>Bacillaceae</taxon>
        <taxon>Pontibacillus</taxon>
    </lineage>
</organism>
<accession>A0A0A5GRA8</accession>
<dbReference type="Gene3D" id="1.10.1790.10">
    <property type="entry name" value="PRD domain"/>
    <property type="match status" value="2"/>
</dbReference>
<dbReference type="AlphaFoldDB" id="A0A0A5GRA8"/>
<keyword evidence="1" id="KW-0677">Repeat</keyword>
<evidence type="ECO:0000313" key="4">
    <source>
        <dbReference type="Proteomes" id="UP000030528"/>
    </source>
</evidence>
<dbReference type="InterPro" id="IPR050661">
    <property type="entry name" value="BglG_antiterminators"/>
</dbReference>
<dbReference type="PROSITE" id="PS51372">
    <property type="entry name" value="PRD_2"/>
    <property type="match status" value="2"/>
</dbReference>
<evidence type="ECO:0000256" key="1">
    <source>
        <dbReference type="ARBA" id="ARBA00022737"/>
    </source>
</evidence>
<dbReference type="InterPro" id="IPR036634">
    <property type="entry name" value="PRD_sf"/>
</dbReference>
<proteinExistence type="predicted"/>
<dbReference type="SUPFAM" id="SSF63520">
    <property type="entry name" value="PTS-regulatory domain, PRD"/>
    <property type="match status" value="2"/>
</dbReference>
<dbReference type="SMART" id="SM01061">
    <property type="entry name" value="CAT_RBD"/>
    <property type="match status" value="1"/>
</dbReference>
<dbReference type="PANTHER" id="PTHR30185">
    <property type="entry name" value="CRYPTIC BETA-GLUCOSIDE BGL OPERON ANTITERMINATOR"/>
    <property type="match status" value="1"/>
</dbReference>
<dbReference type="Pfam" id="PF03123">
    <property type="entry name" value="CAT_RBD"/>
    <property type="match status" value="1"/>
</dbReference>
<dbReference type="STRING" id="1385510.GCA_000425205_00295"/>
<evidence type="ECO:0000313" key="3">
    <source>
        <dbReference type="EMBL" id="KGX93793.1"/>
    </source>
</evidence>
<protein>
    <submittedName>
        <fullName evidence="3">Levansucrase</fullName>
    </submittedName>
</protein>
<comment type="caution">
    <text evidence="3">The sequence shown here is derived from an EMBL/GenBank/DDBJ whole genome shotgun (WGS) entry which is preliminary data.</text>
</comment>
<dbReference type="InterPro" id="IPR036650">
    <property type="entry name" value="CAT_RNA-bd_dom_sf"/>
</dbReference>
<gene>
    <name evidence="3" type="ORF">N781_00915</name>
</gene>
<dbReference type="GO" id="GO:0006355">
    <property type="term" value="P:regulation of DNA-templated transcription"/>
    <property type="evidence" value="ECO:0007669"/>
    <property type="project" value="InterPro"/>
</dbReference>
<dbReference type="Proteomes" id="UP000030528">
    <property type="component" value="Unassembled WGS sequence"/>
</dbReference>
<sequence>MRINRILNNNAVVVKEGNQEKIVMGPGIAFQKKKNDVIPNAKIEKIFVMNEGNEKFQELLRTLPEEVISLAEEIISHAEGQLQVPLSDHIHISLTDHLSFAIERLKEGIDVQNKLLHEIKSLYTKEYQIGLWARDLIQERIGLTIPEDEAGHIALHIHTAKLGSSMENTVKQTTMLNEIVELLEKELDTEIDKDGISHQRMITHLRFAITRVEDGVPFHDMDEDMLKLIQSKYEQAFSLSEKLAQFLKQEYQYEFPLSEIGYIALHIQRIIDRI</sequence>
<feature type="domain" description="PRD" evidence="2">
    <location>
        <begin position="62"/>
        <end position="167"/>
    </location>
</feature>
<dbReference type="OrthoDB" id="9813552at2"/>
<dbReference type="eggNOG" id="COG3711">
    <property type="taxonomic scope" value="Bacteria"/>
</dbReference>
<dbReference type="RefSeq" id="WP_026799109.1">
    <property type="nucleotide sequence ID" value="NZ_AULI01000001.1"/>
</dbReference>